<dbReference type="InterPro" id="IPR039425">
    <property type="entry name" value="RNA_pol_sigma-70-like"/>
</dbReference>
<dbReference type="InterPro" id="IPR007627">
    <property type="entry name" value="RNA_pol_sigma70_r2"/>
</dbReference>
<dbReference type="InterPro" id="IPR036388">
    <property type="entry name" value="WH-like_DNA-bd_sf"/>
</dbReference>
<reference evidence="7 8" key="1">
    <citation type="submission" date="2024-06" db="EMBL/GenBank/DDBJ databases">
        <title>Genomic Encyclopedia of Type Strains, Phase IV (KMG-IV): sequencing the most valuable type-strain genomes for metagenomic binning, comparative biology and taxonomic classification.</title>
        <authorList>
            <person name="Goeker M."/>
        </authorList>
    </citation>
    <scope>NUCLEOTIDE SEQUENCE [LARGE SCALE GENOMIC DNA]</scope>
    <source>
        <strain evidence="7 8">DSM 21331</strain>
    </source>
</reference>
<proteinExistence type="inferred from homology"/>
<keyword evidence="2" id="KW-0805">Transcription regulation</keyword>
<sequence>MTSQSGSDAPSPALNAQAPLLAPSIQRSLGQHLRAAYASLEDAQPDRFAVLIARLEAVLAARGETLTAEVRQGLQDHAPGLRKYALSLTRDAARADDLVQDTMLRAWMYRESFTPGTNVCGWLTVIMRNTFYSGQRKRVHEVEDSDGSYAAQLVTLPAQGAVLDLEDVNAAIGRLSDTLRQALTLVAIDNMTYDEAATVMGCKIGTVKSRVWRARESLAALVGYSADEIGPDRLANAVLGEARPQARA</sequence>
<dbReference type="Proteomes" id="UP001549145">
    <property type="component" value="Unassembled WGS sequence"/>
</dbReference>
<evidence type="ECO:0000259" key="5">
    <source>
        <dbReference type="Pfam" id="PF04542"/>
    </source>
</evidence>
<organism evidence="7 8">
    <name type="scientific">Methylobacterium goesingense</name>
    <dbReference type="NCBI Taxonomy" id="243690"/>
    <lineage>
        <taxon>Bacteria</taxon>
        <taxon>Pseudomonadati</taxon>
        <taxon>Pseudomonadota</taxon>
        <taxon>Alphaproteobacteria</taxon>
        <taxon>Hyphomicrobiales</taxon>
        <taxon>Methylobacteriaceae</taxon>
        <taxon>Methylobacterium</taxon>
    </lineage>
</organism>
<keyword evidence="4" id="KW-0804">Transcription</keyword>
<accession>A0ABV2L7C6</accession>
<evidence type="ECO:0000313" key="8">
    <source>
        <dbReference type="Proteomes" id="UP001549145"/>
    </source>
</evidence>
<dbReference type="Pfam" id="PF08281">
    <property type="entry name" value="Sigma70_r4_2"/>
    <property type="match status" value="1"/>
</dbReference>
<comment type="similarity">
    <text evidence="1">Belongs to the sigma-70 factor family. ECF subfamily.</text>
</comment>
<dbReference type="Gene3D" id="1.10.1740.10">
    <property type="match status" value="1"/>
</dbReference>
<keyword evidence="8" id="KW-1185">Reference proteome</keyword>
<evidence type="ECO:0000256" key="2">
    <source>
        <dbReference type="ARBA" id="ARBA00023015"/>
    </source>
</evidence>
<dbReference type="SUPFAM" id="SSF88659">
    <property type="entry name" value="Sigma3 and sigma4 domains of RNA polymerase sigma factors"/>
    <property type="match status" value="1"/>
</dbReference>
<dbReference type="PANTHER" id="PTHR43133:SF25">
    <property type="entry name" value="RNA POLYMERASE SIGMA FACTOR RFAY-RELATED"/>
    <property type="match status" value="1"/>
</dbReference>
<evidence type="ECO:0000259" key="6">
    <source>
        <dbReference type="Pfam" id="PF08281"/>
    </source>
</evidence>
<evidence type="ECO:0000256" key="4">
    <source>
        <dbReference type="ARBA" id="ARBA00023163"/>
    </source>
</evidence>
<evidence type="ECO:0000256" key="1">
    <source>
        <dbReference type="ARBA" id="ARBA00010641"/>
    </source>
</evidence>
<dbReference type="InterPro" id="IPR013324">
    <property type="entry name" value="RNA_pol_sigma_r3/r4-like"/>
</dbReference>
<dbReference type="RefSeq" id="WP_238282714.1">
    <property type="nucleotide sequence ID" value="NZ_BPQL01000190.1"/>
</dbReference>
<dbReference type="CDD" id="cd06171">
    <property type="entry name" value="Sigma70_r4"/>
    <property type="match status" value="1"/>
</dbReference>
<gene>
    <name evidence="7" type="ORF">ABID43_002320</name>
</gene>
<name>A0ABV2L7C6_9HYPH</name>
<comment type="caution">
    <text evidence="7">The sequence shown here is derived from an EMBL/GenBank/DDBJ whole genome shotgun (WGS) entry which is preliminary data.</text>
</comment>
<evidence type="ECO:0000313" key="7">
    <source>
        <dbReference type="EMBL" id="MET3692780.1"/>
    </source>
</evidence>
<feature type="domain" description="RNA polymerase sigma factor 70 region 4 type 2" evidence="6">
    <location>
        <begin position="167"/>
        <end position="218"/>
    </location>
</feature>
<dbReference type="Pfam" id="PF04542">
    <property type="entry name" value="Sigma70_r2"/>
    <property type="match status" value="1"/>
</dbReference>
<evidence type="ECO:0000256" key="3">
    <source>
        <dbReference type="ARBA" id="ARBA00023082"/>
    </source>
</evidence>
<dbReference type="InterPro" id="IPR013249">
    <property type="entry name" value="RNA_pol_sigma70_r4_t2"/>
</dbReference>
<feature type="domain" description="RNA polymerase sigma-70 region 2" evidence="5">
    <location>
        <begin position="75"/>
        <end position="138"/>
    </location>
</feature>
<dbReference type="SUPFAM" id="SSF88946">
    <property type="entry name" value="Sigma2 domain of RNA polymerase sigma factors"/>
    <property type="match status" value="1"/>
</dbReference>
<dbReference type="Gene3D" id="1.10.10.10">
    <property type="entry name" value="Winged helix-like DNA-binding domain superfamily/Winged helix DNA-binding domain"/>
    <property type="match status" value="1"/>
</dbReference>
<dbReference type="InterPro" id="IPR014284">
    <property type="entry name" value="RNA_pol_sigma-70_dom"/>
</dbReference>
<dbReference type="PANTHER" id="PTHR43133">
    <property type="entry name" value="RNA POLYMERASE ECF-TYPE SIGMA FACTO"/>
    <property type="match status" value="1"/>
</dbReference>
<dbReference type="InterPro" id="IPR013325">
    <property type="entry name" value="RNA_pol_sigma_r2"/>
</dbReference>
<dbReference type="NCBIfam" id="TIGR02937">
    <property type="entry name" value="sigma70-ECF"/>
    <property type="match status" value="1"/>
</dbReference>
<dbReference type="EMBL" id="JBEPMM010000005">
    <property type="protein sequence ID" value="MET3692780.1"/>
    <property type="molecule type" value="Genomic_DNA"/>
</dbReference>
<keyword evidence="3" id="KW-0731">Sigma factor</keyword>
<protein>
    <submittedName>
        <fullName evidence="7">RNA polymerase sigma factor (Sigma-70 family)</fullName>
    </submittedName>
</protein>